<comment type="caution">
    <text evidence="2">The sequence shown here is derived from an EMBL/GenBank/DDBJ whole genome shotgun (WGS) entry which is preliminary data.</text>
</comment>
<dbReference type="EMBL" id="JBHSDR010000006">
    <property type="protein sequence ID" value="MFC4295086.1"/>
    <property type="molecule type" value="Genomic_DNA"/>
</dbReference>
<gene>
    <name evidence="2" type="ORF">ACFO0A_08465</name>
</gene>
<dbReference type="RefSeq" id="WP_379538571.1">
    <property type="nucleotide sequence ID" value="NZ_JBHSDR010000006.1"/>
</dbReference>
<evidence type="ECO:0000313" key="2">
    <source>
        <dbReference type="EMBL" id="MFC4295086.1"/>
    </source>
</evidence>
<feature type="signal peptide" evidence="1">
    <location>
        <begin position="1"/>
        <end position="26"/>
    </location>
</feature>
<sequence>MIARSAFAALGSLALAAAMLPLPAHAQSEDLLECSFLKVTPAFREKIAMSMLSDETVNETESMMDTFADIASQCATANKLDPAKMESYFTYSLARLPRETYVDKLGEQGVPATVIDDTLGFGAGRANPVITGSLSEAQVTALLSALAATGLDTDKVSDETWAMVGAYAATTSLMWQSLAKLR</sequence>
<reference evidence="3" key="1">
    <citation type="journal article" date="2019" name="Int. J. Syst. Evol. Microbiol.">
        <title>The Global Catalogue of Microorganisms (GCM) 10K type strain sequencing project: providing services to taxonomists for standard genome sequencing and annotation.</title>
        <authorList>
            <consortium name="The Broad Institute Genomics Platform"/>
            <consortium name="The Broad Institute Genome Sequencing Center for Infectious Disease"/>
            <person name="Wu L."/>
            <person name="Ma J."/>
        </authorList>
    </citation>
    <scope>NUCLEOTIDE SEQUENCE [LARGE SCALE GENOMIC DNA]</scope>
    <source>
        <strain evidence="3">CGMCC 1.12989</strain>
    </source>
</reference>
<protein>
    <submittedName>
        <fullName evidence="2">Uncharacterized protein</fullName>
    </submittedName>
</protein>
<keyword evidence="3" id="KW-1185">Reference proteome</keyword>
<keyword evidence="1" id="KW-0732">Signal</keyword>
<accession>A0ABV8RNY3</accession>
<name>A0ABV8RNY3_9SPHN</name>
<organism evidence="2 3">
    <name type="scientific">Novosphingobium tardum</name>
    <dbReference type="NCBI Taxonomy" id="1538021"/>
    <lineage>
        <taxon>Bacteria</taxon>
        <taxon>Pseudomonadati</taxon>
        <taxon>Pseudomonadota</taxon>
        <taxon>Alphaproteobacteria</taxon>
        <taxon>Sphingomonadales</taxon>
        <taxon>Sphingomonadaceae</taxon>
        <taxon>Novosphingobium</taxon>
    </lineage>
</organism>
<evidence type="ECO:0000256" key="1">
    <source>
        <dbReference type="SAM" id="SignalP"/>
    </source>
</evidence>
<proteinExistence type="predicted"/>
<dbReference type="Proteomes" id="UP001595828">
    <property type="component" value="Unassembled WGS sequence"/>
</dbReference>
<evidence type="ECO:0000313" key="3">
    <source>
        <dbReference type="Proteomes" id="UP001595828"/>
    </source>
</evidence>
<feature type="chain" id="PRO_5045927339" evidence="1">
    <location>
        <begin position="27"/>
        <end position="182"/>
    </location>
</feature>